<name>A0A060M0V9_9BACI</name>
<evidence type="ECO:0000256" key="1">
    <source>
        <dbReference type="SAM" id="Phobius"/>
    </source>
</evidence>
<evidence type="ECO:0008006" key="4">
    <source>
        <dbReference type="Google" id="ProtNLM"/>
    </source>
</evidence>
<keyword evidence="1" id="KW-0812">Transmembrane</keyword>
<sequence length="79" mass="9350">MNNDLRTLINIPLWAWITLGILLLSQSVYLYFKSQQNGQMKWFWGIWGVTHFPMPLVVYFLWTYLVKPIVKEKGDGSDE</sequence>
<reference evidence="2 3" key="1">
    <citation type="journal article" date="2014" name="Gene">
        <title>A comparative genomic analysis of the alkalitolerant soil bacterium Bacillus lehensis G1.</title>
        <authorList>
            <person name="Noor Y.M."/>
            <person name="Samsulrizal N.H."/>
            <person name="Jema'on N.A."/>
            <person name="Low K.O."/>
            <person name="Ramli A.N."/>
            <person name="Alias N.I."/>
            <person name="Damis S.I."/>
            <person name="Fuzi S.F."/>
            <person name="Isa M.N."/>
            <person name="Murad A.M."/>
            <person name="Raih M.F."/>
            <person name="Bakar F.D."/>
            <person name="Najimudin N."/>
            <person name="Mahadi N.M."/>
            <person name="Illias R.M."/>
        </authorList>
    </citation>
    <scope>NUCLEOTIDE SEQUENCE [LARGE SCALE GENOMIC DNA]</scope>
    <source>
        <strain evidence="2 3">G1</strain>
    </source>
</reference>
<keyword evidence="1" id="KW-0472">Membrane</keyword>
<dbReference type="RefSeq" id="WP_051667398.1">
    <property type="nucleotide sequence ID" value="NZ_CP003923.1"/>
</dbReference>
<dbReference type="KEGG" id="ble:BleG1_1121"/>
<feature type="transmembrane region" description="Helical" evidence="1">
    <location>
        <begin position="44"/>
        <end position="65"/>
    </location>
</feature>
<dbReference type="Proteomes" id="UP000027142">
    <property type="component" value="Chromosome"/>
</dbReference>
<dbReference type="STRING" id="1246626.BleG1_1121"/>
<gene>
    <name evidence="2" type="ORF">BleG1_1121</name>
</gene>
<organism evidence="2 3">
    <name type="scientific">Shouchella lehensis G1</name>
    <dbReference type="NCBI Taxonomy" id="1246626"/>
    <lineage>
        <taxon>Bacteria</taxon>
        <taxon>Bacillati</taxon>
        <taxon>Bacillota</taxon>
        <taxon>Bacilli</taxon>
        <taxon>Bacillales</taxon>
        <taxon>Bacillaceae</taxon>
        <taxon>Shouchella</taxon>
    </lineage>
</organism>
<feature type="transmembrane region" description="Helical" evidence="1">
    <location>
        <begin position="13"/>
        <end position="32"/>
    </location>
</feature>
<dbReference type="OrthoDB" id="2353968at2"/>
<dbReference type="EMBL" id="CP003923">
    <property type="protein sequence ID" value="AIC93724.1"/>
    <property type="molecule type" value="Genomic_DNA"/>
</dbReference>
<dbReference type="PATRIC" id="fig|1246626.3.peg.1125"/>
<dbReference type="HOGENOM" id="CLU_201614_0_0_9"/>
<evidence type="ECO:0000313" key="2">
    <source>
        <dbReference type="EMBL" id="AIC93724.1"/>
    </source>
</evidence>
<evidence type="ECO:0000313" key="3">
    <source>
        <dbReference type="Proteomes" id="UP000027142"/>
    </source>
</evidence>
<dbReference type="AlphaFoldDB" id="A0A060M0V9"/>
<keyword evidence="1" id="KW-1133">Transmembrane helix</keyword>
<keyword evidence="3" id="KW-1185">Reference proteome</keyword>
<protein>
    <recommendedName>
        <fullName evidence="4">SigmaY antisigma factor component</fullName>
    </recommendedName>
</protein>
<proteinExistence type="predicted"/>
<accession>A0A060M0V9</accession>